<feature type="region of interest" description="Disordered" evidence="5">
    <location>
        <begin position="713"/>
        <end position="802"/>
    </location>
</feature>
<feature type="region of interest" description="Disordered" evidence="5">
    <location>
        <begin position="850"/>
        <end position="878"/>
    </location>
</feature>
<organism evidence="9 10">
    <name type="scientific">Crassostrea virginica</name>
    <name type="common">Eastern oyster</name>
    <dbReference type="NCBI Taxonomy" id="6565"/>
    <lineage>
        <taxon>Eukaryota</taxon>
        <taxon>Metazoa</taxon>
        <taxon>Spiralia</taxon>
        <taxon>Lophotrochozoa</taxon>
        <taxon>Mollusca</taxon>
        <taxon>Bivalvia</taxon>
        <taxon>Autobranchia</taxon>
        <taxon>Pteriomorphia</taxon>
        <taxon>Ostreida</taxon>
        <taxon>Ostreoidea</taxon>
        <taxon>Ostreidae</taxon>
        <taxon>Crassostrea</taxon>
    </lineage>
</organism>
<dbReference type="Pfam" id="PF00431">
    <property type="entry name" value="CUB"/>
    <property type="match status" value="2"/>
</dbReference>
<evidence type="ECO:0000256" key="6">
    <source>
        <dbReference type="SAM" id="Phobius"/>
    </source>
</evidence>
<dbReference type="InterPro" id="IPR018056">
    <property type="entry name" value="Kringle_CS"/>
</dbReference>
<keyword evidence="9" id="KW-1185">Reference proteome</keyword>
<dbReference type="CDD" id="cd00041">
    <property type="entry name" value="CUB"/>
    <property type="match status" value="2"/>
</dbReference>
<feature type="compositionally biased region" description="Acidic residues" evidence="5">
    <location>
        <begin position="790"/>
        <end position="802"/>
    </location>
</feature>
<dbReference type="Gene3D" id="2.60.120.290">
    <property type="entry name" value="Spermadhesin, CUB domain"/>
    <property type="match status" value="2"/>
</dbReference>
<feature type="compositionally biased region" description="Basic and acidic residues" evidence="5">
    <location>
        <begin position="714"/>
        <end position="726"/>
    </location>
</feature>
<evidence type="ECO:0000313" key="9">
    <source>
        <dbReference type="Proteomes" id="UP000694844"/>
    </source>
</evidence>
<dbReference type="Gene3D" id="2.40.20.10">
    <property type="entry name" value="Plasminogen Kringle 4"/>
    <property type="match status" value="1"/>
</dbReference>
<evidence type="ECO:0000256" key="4">
    <source>
        <dbReference type="PROSITE-ProRule" id="PRU00121"/>
    </source>
</evidence>
<evidence type="ECO:0000256" key="2">
    <source>
        <dbReference type="ARBA" id="ARBA00022737"/>
    </source>
</evidence>
<dbReference type="Proteomes" id="UP000694844">
    <property type="component" value="Chromosome 1"/>
</dbReference>
<dbReference type="PROSITE" id="PS00021">
    <property type="entry name" value="KRINGLE_1"/>
    <property type="match status" value="1"/>
</dbReference>
<feature type="region of interest" description="Disordered" evidence="5">
    <location>
        <begin position="340"/>
        <end position="387"/>
    </location>
</feature>
<feature type="domain" description="CUB" evidence="7">
    <location>
        <begin position="144"/>
        <end position="255"/>
    </location>
</feature>
<accession>A0A8B8D2L3</accession>
<dbReference type="InterPro" id="IPR000859">
    <property type="entry name" value="CUB_dom"/>
</dbReference>
<keyword evidence="2" id="KW-0677">Repeat</keyword>
<feature type="compositionally biased region" description="Basic and acidic residues" evidence="5">
    <location>
        <begin position="591"/>
        <end position="610"/>
    </location>
</feature>
<evidence type="ECO:0000256" key="5">
    <source>
        <dbReference type="SAM" id="MobiDB-lite"/>
    </source>
</evidence>
<reference evidence="9" key="1">
    <citation type="submission" date="2024-06" db="UniProtKB">
        <authorList>
            <consortium name="RefSeq"/>
        </authorList>
    </citation>
    <scope>NUCLEOTIDE SEQUENCE [LARGE SCALE GENOMIC DNA]</scope>
</reference>
<keyword evidence="6" id="KW-0812">Transmembrane</keyword>
<dbReference type="SUPFAM" id="SSF57440">
    <property type="entry name" value="Kringle-like"/>
    <property type="match status" value="1"/>
</dbReference>
<dbReference type="PANTHER" id="PTHR24251">
    <property type="entry name" value="OVOCHYMASE-RELATED"/>
    <property type="match status" value="1"/>
</dbReference>
<keyword evidence="6" id="KW-0472">Membrane</keyword>
<feature type="region of interest" description="Disordered" evidence="5">
    <location>
        <begin position="591"/>
        <end position="612"/>
    </location>
</feature>
<dbReference type="PANTHER" id="PTHR24251:SF30">
    <property type="entry name" value="MEMBRANE FRIZZLED-RELATED PROTEIN"/>
    <property type="match status" value="1"/>
</dbReference>
<dbReference type="AlphaFoldDB" id="A0A8B8D2L3"/>
<keyword evidence="3" id="KW-1015">Disulfide bond</keyword>
<feature type="compositionally biased region" description="Basic and acidic residues" evidence="5">
    <location>
        <begin position="858"/>
        <end position="868"/>
    </location>
</feature>
<evidence type="ECO:0000313" key="10">
    <source>
        <dbReference type="RefSeq" id="XP_022321041.1"/>
    </source>
</evidence>
<dbReference type="InterPro" id="IPR035914">
    <property type="entry name" value="Sperma_CUB_dom_sf"/>
</dbReference>
<feature type="domain" description="CUB" evidence="7">
    <location>
        <begin position="25"/>
        <end position="140"/>
    </location>
</feature>
<dbReference type="SMART" id="SM00042">
    <property type="entry name" value="CUB"/>
    <property type="match status" value="2"/>
</dbReference>
<dbReference type="Pfam" id="PF00051">
    <property type="entry name" value="Kringle"/>
    <property type="match status" value="1"/>
</dbReference>
<dbReference type="SMART" id="SM00130">
    <property type="entry name" value="KR"/>
    <property type="match status" value="1"/>
</dbReference>
<dbReference type="FunFam" id="2.60.120.290:FF:000005">
    <property type="entry name" value="Procollagen C-endopeptidase enhancer 1"/>
    <property type="match status" value="1"/>
</dbReference>
<proteinExistence type="predicted"/>
<dbReference type="InterPro" id="IPR013806">
    <property type="entry name" value="Kringle-like"/>
</dbReference>
<dbReference type="InterPro" id="IPR038178">
    <property type="entry name" value="Kringle_sf"/>
</dbReference>
<keyword evidence="1 4" id="KW-0420">Kringle</keyword>
<dbReference type="PROSITE" id="PS50070">
    <property type="entry name" value="KRINGLE_2"/>
    <property type="match status" value="1"/>
</dbReference>
<dbReference type="PROSITE" id="PS01180">
    <property type="entry name" value="CUB"/>
    <property type="match status" value="2"/>
</dbReference>
<sequence length="891" mass="98875">MNAFERGILIFCGIFSVQQAIRASCGGILTNSSGIITSPGFPNSYANNLLCDWDITGPVGKKIAVTFTDMELEHLANTCFDKIQVYEDVSGSMIYELCDDLDSSRDPGISFISTSSFVRIRFTSDLTVRKKGFRANYTVVESQCRYEINGSSGVVTSPSYGGRYPANSQCVYEFSFPANQRLSVRFLTFDLEKELKDGSCPDFLRLRNKDFIKYGEFCGNDVPRSFSFYHGKAWMMFTTDKSKNEDGFSLVYSVENITECLPDPKGVSYAGQINVTTNGSACARWDSALAMKNGFSSLLDQENYCRNPNNEARPWCFSVVTKAPEYCNISFCATMVTETPSTTSISPTTSDAPSTKPSTTTSTTIPTTSTTTTTRPTTTVQTSSTTTTATTTLLKTTKISEGSSTTPTKTNVSVSDSNDAMFVQPSQVPTDFLIIIIVVPILLLILIFGIAIALVRFLVKKKKMSVPITQLRSIVNPNYVSKDSVTEGYIEALENDEISRQSIVAAQESVLRMSRKYSKSQVMDSVYYSLEDINGGGPKERKDSKKDESPYEEAANTYDHLGQRRKKKVDPTEFRTYSEVSIISEGNEGYDHMRSSARVPDDSTAEKESNDIYSNTPRCDSIENLSNIQELKRGNSNSKKFDEAPAYATVKKNRHSSFVSRKAPLSVLTGAQNIRYSTGEKILKRGRLSIPQAKKDGAGKDNKMINAVLAVLDSQEKDDTSERENGGSDDAPIYATVQKGQHTKDRKSKLPDPIDMSKIGISNNDTIVQDSEDSSTQQQEKEEAVSSGSQEEEEEAHYVETDVEYDQLRRRRTRRNKNLGVKVSIYSEILPDDEGIYSNTESANRIIENEQSTDLQSEENHPSVKSDESVENGDSDIYTNFEADIIENSKL</sequence>
<gene>
    <name evidence="10" type="primary">LOC111123169</name>
</gene>
<dbReference type="PRINTS" id="PR00018">
    <property type="entry name" value="KRINGLE"/>
</dbReference>
<feature type="domain" description="Kringle" evidence="8">
    <location>
        <begin position="265"/>
        <end position="332"/>
    </location>
</feature>
<dbReference type="GeneID" id="111123169"/>
<feature type="compositionally biased region" description="Basic and acidic residues" evidence="5">
    <location>
        <begin position="538"/>
        <end position="549"/>
    </location>
</feature>
<dbReference type="OrthoDB" id="6345439at2759"/>
<evidence type="ECO:0000259" key="7">
    <source>
        <dbReference type="PROSITE" id="PS01180"/>
    </source>
</evidence>
<comment type="caution">
    <text evidence="4">Lacks conserved residue(s) required for the propagation of feature annotation.</text>
</comment>
<dbReference type="CDD" id="cd00108">
    <property type="entry name" value="KR"/>
    <property type="match status" value="1"/>
</dbReference>
<reference evidence="10" key="2">
    <citation type="submission" date="2025-08" db="UniProtKB">
        <authorList>
            <consortium name="RefSeq"/>
        </authorList>
    </citation>
    <scope>IDENTIFICATION</scope>
    <source>
        <tissue evidence="10">Whole sample</tissue>
    </source>
</reference>
<protein>
    <submittedName>
        <fullName evidence="10">Uncharacterized protein LOC111123169</fullName>
    </submittedName>
</protein>
<dbReference type="RefSeq" id="XP_022321041.1">
    <property type="nucleotide sequence ID" value="XM_022465333.1"/>
</dbReference>
<evidence type="ECO:0000259" key="8">
    <source>
        <dbReference type="PROSITE" id="PS50070"/>
    </source>
</evidence>
<feature type="region of interest" description="Disordered" evidence="5">
    <location>
        <begin position="534"/>
        <end position="555"/>
    </location>
</feature>
<evidence type="ECO:0000256" key="3">
    <source>
        <dbReference type="ARBA" id="ARBA00023157"/>
    </source>
</evidence>
<dbReference type="KEGG" id="cvn:111123169"/>
<keyword evidence="6" id="KW-1133">Transmembrane helix</keyword>
<name>A0A8B8D2L3_CRAVI</name>
<feature type="transmembrane region" description="Helical" evidence="6">
    <location>
        <begin position="432"/>
        <end position="455"/>
    </location>
</feature>
<evidence type="ECO:0000256" key="1">
    <source>
        <dbReference type="ARBA" id="ARBA00022572"/>
    </source>
</evidence>
<dbReference type="InterPro" id="IPR000001">
    <property type="entry name" value="Kringle"/>
</dbReference>
<dbReference type="SUPFAM" id="SSF49854">
    <property type="entry name" value="Spermadhesin, CUB domain"/>
    <property type="match status" value="2"/>
</dbReference>